<sequence>MTSATLVHRESSSSRSLKAVVEEAHHRVNVQNLALYAIEIKNSQLVLKLVKPGSTQTDEGFESDIDSISLVSNDEEYQAKGRETDSANGSACSDSDDGEVINGTPRSETFNLVNCVCYTDIKYPDILVFVIVNETLVFKFGNLDELQAFHANFSTVKAVSNQRAYCTGLNNNFNLLQRTDSNGITHIEITRPNYPLEDYLEEPTSIISINAPETFIKKSQSSENLLDADDEAPLKKIWSSAENLLDARPPKPPERRRRRKGPAPQPPTNIFKGQFIRVTVPKVPLVPPPKLPSFWTHSMPRLMKKPPTPMAYRYIDTTLSYQPPCYKPPHQPPRSNISNRLFGMSSKLKDLPSLQSNYDPDEQRYGNLSHLTTKLGQATLKSVIKKDDAKPQRTRNKKVTFSAYNTIQVL</sequence>
<feature type="region of interest" description="Disordered" evidence="1">
    <location>
        <begin position="77"/>
        <end position="100"/>
    </location>
</feature>
<dbReference type="RefSeq" id="XP_017778744.1">
    <property type="nucleotide sequence ID" value="XM_017923255.1"/>
</dbReference>
<organism evidence="2 3">
    <name type="scientific">Nicrophorus vespilloides</name>
    <name type="common">Boreal carrion beetle</name>
    <dbReference type="NCBI Taxonomy" id="110193"/>
    <lineage>
        <taxon>Eukaryota</taxon>
        <taxon>Metazoa</taxon>
        <taxon>Ecdysozoa</taxon>
        <taxon>Arthropoda</taxon>
        <taxon>Hexapoda</taxon>
        <taxon>Insecta</taxon>
        <taxon>Pterygota</taxon>
        <taxon>Neoptera</taxon>
        <taxon>Endopterygota</taxon>
        <taxon>Coleoptera</taxon>
        <taxon>Polyphaga</taxon>
        <taxon>Staphyliniformia</taxon>
        <taxon>Silphidae</taxon>
        <taxon>Nicrophorinae</taxon>
        <taxon>Nicrophorus</taxon>
    </lineage>
</organism>
<evidence type="ECO:0000313" key="3">
    <source>
        <dbReference type="RefSeq" id="XP_017778744.1"/>
    </source>
</evidence>
<name>A0ABM1MVZ4_NICVS</name>
<dbReference type="GeneID" id="108564260"/>
<protein>
    <submittedName>
        <fullName evidence="3">Uncharacterized protein LOC108564260</fullName>
    </submittedName>
</protein>
<evidence type="ECO:0000256" key="1">
    <source>
        <dbReference type="SAM" id="MobiDB-lite"/>
    </source>
</evidence>
<gene>
    <name evidence="3" type="primary">LOC108564260</name>
</gene>
<reference evidence="3" key="1">
    <citation type="submission" date="2025-08" db="UniProtKB">
        <authorList>
            <consortium name="RefSeq"/>
        </authorList>
    </citation>
    <scope>IDENTIFICATION</scope>
    <source>
        <tissue evidence="3">Whole Larva</tissue>
    </source>
</reference>
<accession>A0ABM1MVZ4</accession>
<dbReference type="Proteomes" id="UP000695000">
    <property type="component" value="Unplaced"/>
</dbReference>
<evidence type="ECO:0000313" key="2">
    <source>
        <dbReference type="Proteomes" id="UP000695000"/>
    </source>
</evidence>
<keyword evidence="2" id="KW-1185">Reference proteome</keyword>
<proteinExistence type="predicted"/>
<feature type="region of interest" description="Disordered" evidence="1">
    <location>
        <begin position="239"/>
        <end position="270"/>
    </location>
</feature>